<evidence type="ECO:0000313" key="8">
    <source>
        <dbReference type="Proteomes" id="UP000278222"/>
    </source>
</evidence>
<dbReference type="InterPro" id="IPR004006">
    <property type="entry name" value="DhaK_dom"/>
</dbReference>
<dbReference type="NCBIfam" id="TIGR02365">
    <property type="entry name" value="dha_L_ycgS"/>
    <property type="match status" value="1"/>
</dbReference>
<dbReference type="PANTHER" id="PTHR28629:SF4">
    <property type="entry name" value="TRIOKINASE_FMN CYCLASE"/>
    <property type="match status" value="1"/>
</dbReference>
<keyword evidence="8" id="KW-1185">Reference proteome</keyword>
<keyword evidence="4" id="KW-0067">ATP-binding</keyword>
<dbReference type="SUPFAM" id="SSF82549">
    <property type="entry name" value="DAK1/DegV-like"/>
    <property type="match status" value="1"/>
</dbReference>
<dbReference type="PANTHER" id="PTHR28629">
    <property type="entry name" value="TRIOKINASE/FMN CYCLASE"/>
    <property type="match status" value="1"/>
</dbReference>
<dbReference type="Pfam" id="PF02734">
    <property type="entry name" value="Dak2"/>
    <property type="match status" value="1"/>
</dbReference>
<dbReference type="RefSeq" id="WP_245978352.1">
    <property type="nucleotide sequence ID" value="NZ_AP019700.1"/>
</dbReference>
<evidence type="ECO:0000259" key="5">
    <source>
        <dbReference type="PROSITE" id="PS51480"/>
    </source>
</evidence>
<dbReference type="GO" id="GO:0005524">
    <property type="term" value="F:ATP binding"/>
    <property type="evidence" value="ECO:0007669"/>
    <property type="project" value="UniProtKB-KW"/>
</dbReference>
<sequence>MPAKKLINDPVHVVREMLEGIVATTPGLALLEGYNVVVRRDATGGGNREVALISGGGSGHEPAHAGYVGQGMLHAAVAGDVFASPSTDAVLAAIRAVTGPAGALLIIKNYTGDRLNFGLAAAIARSEGLDVDMLMVADDVAIPDDGGTAGRRGIAGTVLVNKVAGAAAAAGASLADVKAEAAAAMAALGTMGVALSPCILPGAAAPNFTLGPDEIELGLGIHGEAGVSRERMMPADRLVDILLDAVIADRGLAAGDRVALLVNDLGTTTPMELSVVARQAAARLAMRGLVLERALTGRFLSALDMAGISLSLLRLDDARLARLDAPTEATAWPRLAARRPAGAAAPRIAVPVPAADGDDGRRMADLPGLRPAISAVCDALARHEPELTALDRQVGDGDLGSSLARGAQSLRATMEATAGDDPARMASAMAAAWRRDVGGTSGPLYAVFLLEAGSRLAEAVGPPTPADWADAFLAGCAAIAGLGGAERGDRTMLDALWPAAERFQARLAEGAAPADAWAAAVEAARQGAEATRHIRARRGRSSYLGERVIGTPDPGAVAVVRWLEALAGRN</sequence>
<evidence type="ECO:0000256" key="2">
    <source>
        <dbReference type="ARBA" id="ARBA00022741"/>
    </source>
</evidence>
<dbReference type="Gene3D" id="3.30.1180.20">
    <property type="entry name" value="Dihydroxyacetone kinase, domain 2"/>
    <property type="match status" value="1"/>
</dbReference>
<dbReference type="SMART" id="SM01120">
    <property type="entry name" value="Dak2"/>
    <property type="match status" value="1"/>
</dbReference>
<dbReference type="PROSITE" id="PS51481">
    <property type="entry name" value="DHAK"/>
    <property type="match status" value="1"/>
</dbReference>
<protein>
    <submittedName>
        <fullName evidence="7">Homodimeric dihydroxyacetone kinase</fullName>
    </submittedName>
</protein>
<gene>
    <name evidence="7" type="ORF">EDC65_3117</name>
</gene>
<dbReference type="InterPro" id="IPR050861">
    <property type="entry name" value="Dihydroxyacetone_Kinase"/>
</dbReference>
<dbReference type="Pfam" id="PF02733">
    <property type="entry name" value="Dak1"/>
    <property type="match status" value="1"/>
</dbReference>
<evidence type="ECO:0000256" key="3">
    <source>
        <dbReference type="ARBA" id="ARBA00022777"/>
    </source>
</evidence>
<dbReference type="FunFam" id="1.25.40.340:FF:000002">
    <property type="entry name" value="Dihydroxyacetone kinase, L subunit"/>
    <property type="match status" value="1"/>
</dbReference>
<reference evidence="7 8" key="1">
    <citation type="submission" date="2018-11" db="EMBL/GenBank/DDBJ databases">
        <title>Genomic Encyclopedia of Type Strains, Phase IV (KMG-IV): sequencing the most valuable type-strain genomes for metagenomic binning, comparative biology and taxonomic classification.</title>
        <authorList>
            <person name="Goeker M."/>
        </authorList>
    </citation>
    <scope>NUCLEOTIDE SEQUENCE [LARGE SCALE GENOMIC DNA]</scope>
    <source>
        <strain evidence="7 8">DSM 5900</strain>
    </source>
</reference>
<dbReference type="GO" id="GO:0005829">
    <property type="term" value="C:cytosol"/>
    <property type="evidence" value="ECO:0007669"/>
    <property type="project" value="TreeGrafter"/>
</dbReference>
<evidence type="ECO:0000313" key="7">
    <source>
        <dbReference type="EMBL" id="ROP91252.1"/>
    </source>
</evidence>
<dbReference type="FunFam" id="3.40.50.10440:FF:000001">
    <property type="entry name" value="Dihydroxyacetone kinase, DhaK subunit"/>
    <property type="match status" value="1"/>
</dbReference>
<comment type="caution">
    <text evidence="7">The sequence shown here is derived from an EMBL/GenBank/DDBJ whole genome shotgun (WGS) entry which is preliminary data.</text>
</comment>
<dbReference type="FunFam" id="3.30.1180.20:FF:000001">
    <property type="entry name" value="Dihydroxyacetone kinase 1"/>
    <property type="match status" value="1"/>
</dbReference>
<dbReference type="PROSITE" id="PS51480">
    <property type="entry name" value="DHAL"/>
    <property type="match status" value="1"/>
</dbReference>
<dbReference type="NCBIfam" id="NF011049">
    <property type="entry name" value="PRK14479.1"/>
    <property type="match status" value="1"/>
</dbReference>
<dbReference type="AlphaFoldDB" id="A0A3N1LIS3"/>
<name>A0A3N1LIS3_9PROT</name>
<evidence type="ECO:0000256" key="4">
    <source>
        <dbReference type="ARBA" id="ARBA00022840"/>
    </source>
</evidence>
<dbReference type="GO" id="GO:0019563">
    <property type="term" value="P:glycerol catabolic process"/>
    <property type="evidence" value="ECO:0007669"/>
    <property type="project" value="TreeGrafter"/>
</dbReference>
<evidence type="ECO:0000259" key="6">
    <source>
        <dbReference type="PROSITE" id="PS51481"/>
    </source>
</evidence>
<dbReference type="InterPro" id="IPR012737">
    <property type="entry name" value="DhaK_L_YcgS"/>
</dbReference>
<dbReference type="InterPro" id="IPR004007">
    <property type="entry name" value="DhaL_dom"/>
</dbReference>
<dbReference type="Gene3D" id="3.40.50.10440">
    <property type="entry name" value="Dihydroxyacetone kinase, domain 1"/>
    <property type="match status" value="1"/>
</dbReference>
<feature type="domain" description="DhaK" evidence="6">
    <location>
        <begin position="9"/>
        <end position="332"/>
    </location>
</feature>
<organism evidence="7 8">
    <name type="scientific">Stella humosa</name>
    <dbReference type="NCBI Taxonomy" id="94"/>
    <lineage>
        <taxon>Bacteria</taxon>
        <taxon>Pseudomonadati</taxon>
        <taxon>Pseudomonadota</taxon>
        <taxon>Alphaproteobacteria</taxon>
        <taxon>Rhodospirillales</taxon>
        <taxon>Stellaceae</taxon>
        <taxon>Stella</taxon>
    </lineage>
</organism>
<dbReference type="SUPFAM" id="SSF101473">
    <property type="entry name" value="DhaL-like"/>
    <property type="match status" value="1"/>
</dbReference>
<keyword evidence="2" id="KW-0547">Nucleotide-binding</keyword>
<dbReference type="Gene3D" id="1.25.40.340">
    <property type="match status" value="1"/>
</dbReference>
<dbReference type="GO" id="GO:0004371">
    <property type="term" value="F:glycerone kinase activity"/>
    <property type="evidence" value="ECO:0007669"/>
    <property type="project" value="InterPro"/>
</dbReference>
<keyword evidence="3 7" id="KW-0418">Kinase</keyword>
<dbReference type="InterPro" id="IPR036117">
    <property type="entry name" value="DhaL_dom_sf"/>
</dbReference>
<feature type="domain" description="DhaL" evidence="5">
    <location>
        <begin position="367"/>
        <end position="568"/>
    </location>
</feature>
<proteinExistence type="predicted"/>
<evidence type="ECO:0000256" key="1">
    <source>
        <dbReference type="ARBA" id="ARBA00022679"/>
    </source>
</evidence>
<keyword evidence="1" id="KW-0808">Transferase</keyword>
<dbReference type="Proteomes" id="UP000278222">
    <property type="component" value="Unassembled WGS sequence"/>
</dbReference>
<dbReference type="EMBL" id="RJKX01000014">
    <property type="protein sequence ID" value="ROP91252.1"/>
    <property type="molecule type" value="Genomic_DNA"/>
</dbReference>
<accession>A0A3N1LIS3</accession>